<dbReference type="EMBL" id="JAAIJR010000071">
    <property type="protein sequence ID" value="NEX21837.1"/>
    <property type="molecule type" value="Genomic_DNA"/>
</dbReference>
<accession>A0A6P1DU39</accession>
<proteinExistence type="predicted"/>
<reference evidence="2" key="1">
    <citation type="journal article" date="2020" name="Microbiol. Resour. Announc.">
        <title>Draft Genome Sequences of Thiorhodococcus mannitoliphagus and Thiorhodococcus minor, Purple Sulfur Photosynthetic Bacteria in the Gammaproteobacterial Family Chromatiaceae.</title>
        <authorList>
            <person name="Aviles F.A."/>
            <person name="Meyer T.E."/>
            <person name="Kyndt J.A."/>
        </authorList>
    </citation>
    <scope>NUCLEOTIDE SEQUENCE [LARGE SCALE GENOMIC DNA]</scope>
    <source>
        <strain evidence="2">DSM 18266</strain>
    </source>
</reference>
<dbReference type="Proteomes" id="UP000471640">
    <property type="component" value="Unassembled WGS sequence"/>
</dbReference>
<gene>
    <name evidence="1" type="ORF">G3480_16225</name>
</gene>
<keyword evidence="2" id="KW-1185">Reference proteome</keyword>
<reference evidence="1 2" key="2">
    <citation type="submission" date="2020-02" db="EMBL/GenBank/DDBJ databases">
        <title>Genome sequences of Thiorhodococcus mannitoliphagus and Thiorhodococcus minor, purple sulfur photosynthetic bacteria in the gammaproteobacterial family, Chromatiaceae.</title>
        <authorList>
            <person name="Aviles F.A."/>
            <person name="Meyer T.E."/>
            <person name="Kyndt J.A."/>
        </authorList>
    </citation>
    <scope>NUCLEOTIDE SEQUENCE [LARGE SCALE GENOMIC DNA]</scope>
    <source>
        <strain evidence="1 2">DSM 18266</strain>
    </source>
</reference>
<evidence type="ECO:0000313" key="1">
    <source>
        <dbReference type="EMBL" id="NEX21837.1"/>
    </source>
</evidence>
<name>A0A6P1DU39_9GAMM</name>
<comment type="caution">
    <text evidence="1">The sequence shown here is derived from an EMBL/GenBank/DDBJ whole genome shotgun (WGS) entry which is preliminary data.</text>
</comment>
<evidence type="ECO:0000313" key="2">
    <source>
        <dbReference type="Proteomes" id="UP000471640"/>
    </source>
</evidence>
<dbReference type="RefSeq" id="WP_164654942.1">
    <property type="nucleotide sequence ID" value="NZ_JAAIJR010000071.1"/>
</dbReference>
<organism evidence="1 2">
    <name type="scientific">Thiorhodococcus mannitoliphagus</name>
    <dbReference type="NCBI Taxonomy" id="329406"/>
    <lineage>
        <taxon>Bacteria</taxon>
        <taxon>Pseudomonadati</taxon>
        <taxon>Pseudomonadota</taxon>
        <taxon>Gammaproteobacteria</taxon>
        <taxon>Chromatiales</taxon>
        <taxon>Chromatiaceae</taxon>
        <taxon>Thiorhodococcus</taxon>
    </lineage>
</organism>
<sequence length="329" mass="36463">MSSYFAAQLFGLLVFSIGAASCSSRVSVKDSEIARVDKPIQTGPQEETREQCEDRYIKRRLEECDTAGIDVGCFGSGLQSEIKEECGYVDDREQLSEKQKSVLEEHCSKDPSLSSMSKADSSWFANYPPNSVLIEKAQAECKQIFDNTRTSKPLPPEVDQEQVISSATSAKVEPAHVCRANILSFVPKGCNWTVACSENHAMNERACIIGTAGPSWDGKYTFANDYGPKFKYRNRSSGGFYVVAFVNYHPGRKGAMRIGSESPIYVDDQINGLITKSTSDIRNSLISAETQGESLYWSYSLWPSGTSEDSVSLLGFKDADSYVTRWLER</sequence>
<dbReference type="AlphaFoldDB" id="A0A6P1DU39"/>
<protein>
    <submittedName>
        <fullName evidence="1">Uncharacterized protein</fullName>
    </submittedName>
</protein>